<evidence type="ECO:0000256" key="4">
    <source>
        <dbReference type="ARBA" id="ARBA00023027"/>
    </source>
</evidence>
<protein>
    <recommendedName>
        <fullName evidence="2 6">L-glutamate gamma-semialdehyde dehydrogenase</fullName>
        <ecNumber evidence="2 6">1.2.1.88</ecNumber>
    </recommendedName>
</protein>
<dbReference type="InterPro" id="IPR015590">
    <property type="entry name" value="Aldehyde_DH_dom"/>
</dbReference>
<dbReference type="PANTHER" id="PTHR42862">
    <property type="entry name" value="DELTA-1-PYRROLINE-5-CARBOXYLATE DEHYDROGENASE 1, ISOFORM A-RELATED"/>
    <property type="match status" value="1"/>
</dbReference>
<feature type="active site" evidence="7">
    <location>
        <position position="286"/>
    </location>
</feature>
<organism evidence="10 11">
    <name type="scientific">Paenibacillus oenotherae</name>
    <dbReference type="NCBI Taxonomy" id="1435645"/>
    <lineage>
        <taxon>Bacteria</taxon>
        <taxon>Bacillati</taxon>
        <taxon>Bacillota</taxon>
        <taxon>Bacilli</taxon>
        <taxon>Bacillales</taxon>
        <taxon>Paenibacillaceae</taxon>
        <taxon>Paenibacillus</taxon>
    </lineage>
</organism>
<dbReference type="Gene3D" id="3.40.605.10">
    <property type="entry name" value="Aldehyde Dehydrogenase, Chain A, domain 1"/>
    <property type="match status" value="1"/>
</dbReference>
<dbReference type="PANTHER" id="PTHR42862:SF1">
    <property type="entry name" value="DELTA-1-PYRROLINE-5-CARBOXYLATE DEHYDROGENASE 2, ISOFORM A-RELATED"/>
    <property type="match status" value="1"/>
</dbReference>
<comment type="similarity">
    <text evidence="8">Belongs to the aldehyde dehydrogenase family.</text>
</comment>
<evidence type="ECO:0000313" key="10">
    <source>
        <dbReference type="EMBL" id="MBW7473347.1"/>
    </source>
</evidence>
<dbReference type="Proteomes" id="UP000812277">
    <property type="component" value="Unassembled WGS sequence"/>
</dbReference>
<dbReference type="InterPro" id="IPR016163">
    <property type="entry name" value="Ald_DH_C"/>
</dbReference>
<dbReference type="RefSeq" id="WP_219870585.1">
    <property type="nucleotide sequence ID" value="NZ_JAHZIJ010000001.1"/>
</dbReference>
<dbReference type="NCBIfam" id="TIGR01237">
    <property type="entry name" value="D1pyr5carbox2"/>
    <property type="match status" value="1"/>
</dbReference>
<dbReference type="InterPro" id="IPR050485">
    <property type="entry name" value="Proline_metab_enzyme"/>
</dbReference>
<dbReference type="InterPro" id="IPR016160">
    <property type="entry name" value="Ald_DH_CS_CYS"/>
</dbReference>
<comment type="pathway">
    <text evidence="1">Amino-acid degradation; L-proline degradation into L-glutamate; L-glutamate from L-proline: step 2/2.</text>
</comment>
<dbReference type="NCBIfam" id="NF002852">
    <property type="entry name" value="PRK03137.1"/>
    <property type="match status" value="1"/>
</dbReference>
<dbReference type="PROSITE" id="PS00687">
    <property type="entry name" value="ALDEHYDE_DEHYDR_GLU"/>
    <property type="match status" value="1"/>
</dbReference>
<gene>
    <name evidence="10" type="primary">pruA</name>
    <name evidence="10" type="ORF">K0T92_01155</name>
</gene>
<dbReference type="InterPro" id="IPR029510">
    <property type="entry name" value="Ald_DH_CS_GLU"/>
</dbReference>
<keyword evidence="3 8" id="KW-0560">Oxidoreductase</keyword>
<evidence type="ECO:0000256" key="6">
    <source>
        <dbReference type="NCBIfam" id="TIGR01237"/>
    </source>
</evidence>
<dbReference type="Gene3D" id="3.40.309.10">
    <property type="entry name" value="Aldehyde Dehydrogenase, Chain A, domain 2"/>
    <property type="match status" value="1"/>
</dbReference>
<reference evidence="10 11" key="1">
    <citation type="submission" date="2021-07" db="EMBL/GenBank/DDBJ databases">
        <title>Paenibacillus radiodurans sp. nov., isolated from the southeastern edge of Tengger Desert.</title>
        <authorList>
            <person name="Zhang G."/>
        </authorList>
    </citation>
    <scope>NUCLEOTIDE SEQUENCE [LARGE SCALE GENOMIC DNA]</scope>
    <source>
        <strain evidence="10 11">DT7-4</strain>
    </source>
</reference>
<evidence type="ECO:0000256" key="2">
    <source>
        <dbReference type="ARBA" id="ARBA00012884"/>
    </source>
</evidence>
<evidence type="ECO:0000256" key="1">
    <source>
        <dbReference type="ARBA" id="ARBA00004786"/>
    </source>
</evidence>
<comment type="caution">
    <text evidence="10">The sequence shown here is derived from an EMBL/GenBank/DDBJ whole genome shotgun (WGS) entry which is preliminary data.</text>
</comment>
<evidence type="ECO:0000259" key="9">
    <source>
        <dbReference type="Pfam" id="PF00171"/>
    </source>
</evidence>
<feature type="domain" description="Aldehyde dehydrogenase" evidence="9">
    <location>
        <begin position="50"/>
        <end position="511"/>
    </location>
</feature>
<dbReference type="InterPro" id="IPR016161">
    <property type="entry name" value="Ald_DH/histidinol_DH"/>
</dbReference>
<evidence type="ECO:0000256" key="8">
    <source>
        <dbReference type="RuleBase" id="RU003345"/>
    </source>
</evidence>
<dbReference type="Pfam" id="PF00171">
    <property type="entry name" value="Aldedh"/>
    <property type="match status" value="1"/>
</dbReference>
<comment type="catalytic activity">
    <reaction evidence="5">
        <text>L-glutamate 5-semialdehyde + NAD(+) + H2O = L-glutamate + NADH + 2 H(+)</text>
        <dbReference type="Rhea" id="RHEA:30235"/>
        <dbReference type="ChEBI" id="CHEBI:15377"/>
        <dbReference type="ChEBI" id="CHEBI:15378"/>
        <dbReference type="ChEBI" id="CHEBI:29985"/>
        <dbReference type="ChEBI" id="CHEBI:57540"/>
        <dbReference type="ChEBI" id="CHEBI:57945"/>
        <dbReference type="ChEBI" id="CHEBI:58066"/>
        <dbReference type="EC" id="1.2.1.88"/>
    </reaction>
</comment>
<evidence type="ECO:0000256" key="3">
    <source>
        <dbReference type="ARBA" id="ARBA00023002"/>
    </source>
</evidence>
<dbReference type="SUPFAM" id="SSF53720">
    <property type="entry name" value="ALDH-like"/>
    <property type="match status" value="1"/>
</dbReference>
<dbReference type="GO" id="GO:0003842">
    <property type="term" value="F:L-glutamate gamma-semialdehyde dehydrogenase activity"/>
    <property type="evidence" value="ECO:0007669"/>
    <property type="project" value="UniProtKB-EC"/>
</dbReference>
<evidence type="ECO:0000256" key="5">
    <source>
        <dbReference type="ARBA" id="ARBA00048142"/>
    </source>
</evidence>
<dbReference type="EC" id="1.2.1.88" evidence="2 6"/>
<dbReference type="PROSITE" id="PS00070">
    <property type="entry name" value="ALDEHYDE_DEHYDR_CYS"/>
    <property type="match status" value="1"/>
</dbReference>
<accession>A0ABS7D0H2</accession>
<name>A0ABS7D0H2_9BACL</name>
<dbReference type="EMBL" id="JAHZIJ010000001">
    <property type="protein sequence ID" value="MBW7473347.1"/>
    <property type="molecule type" value="Genomic_DNA"/>
</dbReference>
<dbReference type="InterPro" id="IPR016162">
    <property type="entry name" value="Ald_DH_N"/>
</dbReference>
<evidence type="ECO:0000256" key="7">
    <source>
        <dbReference type="PROSITE-ProRule" id="PRU10007"/>
    </source>
</evidence>
<proteinExistence type="inferred from homology"/>
<keyword evidence="4" id="KW-0520">NAD</keyword>
<keyword evidence="11" id="KW-1185">Reference proteome</keyword>
<evidence type="ECO:0000313" key="11">
    <source>
        <dbReference type="Proteomes" id="UP000812277"/>
    </source>
</evidence>
<sequence length="515" mass="55847">MVTFSNEPFTNFALEHNRRAFMAALIEVKALWGKQYPLVINGQRMITSTMLPSVNPAQHGKMIGLAAQADSSLVEQAVESAADAYQSWKQVKPSVRAAILYKTAALMRRRKHLFSAWLVHEAGKTWQEADGETAEAIDFLNYYAGEALRLLEGRTPLVTVTGEDNQWTYLPLGVGAVISPWNFPLAIMAGMTAAAIVCGNTVVLKPASAAPVVAAIFVDLLVEAGLPDNIVQYVPGAGSAIGDLLVTHPAVRFINFTGSMEVGLQLNEKANRRSPEQRWIKRVVAELGGKDAIIVDRNTSIRDAAEAIVQSAFGYGGQKCSACSRAILHEAVYDPVVEEIVRLTRQLNLGDPELFETNIGPLIDRSAFDKTAAYVEIGQGEGELLCGGGRDRSIGYYVEPTVIAGVEGRSRIAQEEIFGPLLAVMKAVDFQHALALANDTPYGLTGAVFSEDRMNLEAARERFHVGNLYFNRKCTGALVGVHPFGGFHLSGTDSKAGGPDYLLQFLQPKVVSERL</sequence>
<dbReference type="InterPro" id="IPR005932">
    <property type="entry name" value="RocA"/>
</dbReference>
<dbReference type="CDD" id="cd07124">
    <property type="entry name" value="ALDH_PutA-P5CDH-RocA"/>
    <property type="match status" value="1"/>
</dbReference>